<comment type="caution">
    <text evidence="1">The sequence shown here is derived from an EMBL/GenBank/DDBJ whole genome shotgun (WGS) entry which is preliminary data.</text>
</comment>
<gene>
    <name evidence="1" type="ORF">Amon02_000576700</name>
</gene>
<accession>A0ACB5T7K4</accession>
<protein>
    <submittedName>
        <fullName evidence="1">Unnamed protein product</fullName>
    </submittedName>
</protein>
<sequence length="763" mass="84080">MSYPSDQYPMVYLPLQQQQGPGSQPMATIPQNPNNSFYYSTGFYYGPPPPLGSGPSSSGLNPLAPSFIPKNRLGCDDNSKNSNLNNSNNNNNNGDNIENNDDKQSMSVNEDDEGQQLTTPQQTYSLNIYNLPTRFTTRKNLRELLNWILEDENNEIDPDSLITSLQLYKSSGNEVCWSNVRVSDYNSLFKLLNSLNGYSFQGNPLRAMPPPLSLAAVPPGPSAAQAGPPAAGPFFYPPYNVNMAPQAQSQPQAAGAGTGPAEDAEQPTTSPSNPRPPAAGSEDDSPHSHVPAPGVQILPTPPTGLNQSSLPQPPASLPPAPPHAPGPAPTDFYNYSFSPVGMMPYYPPPTSFYNPYSYYKTSQGLPGGSGPNARSRRAVSYTFGNGTSTRGTNSNGGGASTSSGGLVTSPGQHQQQQQAANNSSTSNTGSSSSSYTTTSTGNFNQRPYQQNFNNNNRQFGSNGSSFPPATAKYQHSRSQSLQPTPALQQRYYLPMQSNFNTYGPPFTQQQRQQQSQQQQSQSHPSYQQSYNRNSYPKILGNNYSSILNPNFDDGDDNSEPESPLQQSRPKTFHNKFNYKYGQQQPYYNPMSQEQKPQFGRPRYYQQPPTSQLYESSFDSYATGGMLPSFSNNYHFNNYNFGIGDDSFDSDDSDSIDDDEKSTEELMVYSARKYVSPCRIFIGNIPFHSTYESILNFMNSNSMIQLQQLILKVQHNGISKGFAIGLTNSLDESVELIKQFNGVKFEGRKLIVRFDKLPRLIMRS</sequence>
<organism evidence="1 2">
    <name type="scientific">Ambrosiozyma monospora</name>
    <name type="common">Yeast</name>
    <name type="synonym">Endomycopsis monosporus</name>
    <dbReference type="NCBI Taxonomy" id="43982"/>
    <lineage>
        <taxon>Eukaryota</taxon>
        <taxon>Fungi</taxon>
        <taxon>Dikarya</taxon>
        <taxon>Ascomycota</taxon>
        <taxon>Saccharomycotina</taxon>
        <taxon>Pichiomycetes</taxon>
        <taxon>Pichiales</taxon>
        <taxon>Pichiaceae</taxon>
        <taxon>Ambrosiozyma</taxon>
    </lineage>
</organism>
<reference evidence="1" key="1">
    <citation type="submission" date="2023-04" db="EMBL/GenBank/DDBJ databases">
        <title>Ambrosiozyma monospora NBRC 10751.</title>
        <authorList>
            <person name="Ichikawa N."/>
            <person name="Sato H."/>
            <person name="Tonouchi N."/>
        </authorList>
    </citation>
    <scope>NUCLEOTIDE SEQUENCE</scope>
    <source>
        <strain evidence="1">NBRC 10751</strain>
    </source>
</reference>
<dbReference type="Proteomes" id="UP001165064">
    <property type="component" value="Unassembled WGS sequence"/>
</dbReference>
<keyword evidence="2" id="KW-1185">Reference proteome</keyword>
<proteinExistence type="predicted"/>
<evidence type="ECO:0000313" key="2">
    <source>
        <dbReference type="Proteomes" id="UP001165064"/>
    </source>
</evidence>
<evidence type="ECO:0000313" key="1">
    <source>
        <dbReference type="EMBL" id="GME82821.1"/>
    </source>
</evidence>
<dbReference type="EMBL" id="BSXS01004338">
    <property type="protein sequence ID" value="GME82821.1"/>
    <property type="molecule type" value="Genomic_DNA"/>
</dbReference>
<name>A0ACB5T7K4_AMBMO</name>